<dbReference type="InterPro" id="IPR007685">
    <property type="entry name" value="RelA_SpoT"/>
</dbReference>
<dbReference type="OrthoDB" id="9801824at2"/>
<dbReference type="PANTHER" id="PTHR41773:SF1">
    <property type="entry name" value="RELA_SPOT DOMAIN-CONTAINING PROTEIN"/>
    <property type="match status" value="1"/>
</dbReference>
<evidence type="ECO:0000259" key="1">
    <source>
        <dbReference type="SMART" id="SM00954"/>
    </source>
</evidence>
<dbReference type="Gene3D" id="3.30.460.10">
    <property type="entry name" value="Beta Polymerase, domain 2"/>
    <property type="match status" value="1"/>
</dbReference>
<dbReference type="Pfam" id="PF04607">
    <property type="entry name" value="RelA_SpoT"/>
    <property type="match status" value="1"/>
</dbReference>
<dbReference type="CDD" id="cd05399">
    <property type="entry name" value="NT_Rel-Spo_like"/>
    <property type="match status" value="1"/>
</dbReference>
<dbReference type="SUPFAM" id="SSF81301">
    <property type="entry name" value="Nucleotidyltransferase"/>
    <property type="match status" value="1"/>
</dbReference>
<dbReference type="InterPro" id="IPR043519">
    <property type="entry name" value="NT_sf"/>
</dbReference>
<comment type="caution">
    <text evidence="2">The sequence shown here is derived from an EMBL/GenBank/DDBJ whole genome shotgun (WGS) entry which is preliminary data.</text>
</comment>
<reference evidence="2 3" key="1">
    <citation type="submission" date="2018-05" db="EMBL/GenBank/DDBJ databases">
        <title>Evolution of GPA BGCs.</title>
        <authorList>
            <person name="Waglechner N."/>
            <person name="Wright G.D."/>
        </authorList>
    </citation>
    <scope>NUCLEOTIDE SEQUENCE [LARGE SCALE GENOMIC DNA]</scope>
    <source>
        <strain evidence="2 3">A82846</strain>
    </source>
</reference>
<evidence type="ECO:0000313" key="2">
    <source>
        <dbReference type="EMBL" id="RSM64866.1"/>
    </source>
</evidence>
<dbReference type="EMBL" id="QHKI01000092">
    <property type="protein sequence ID" value="RSM64866.1"/>
    <property type="molecule type" value="Genomic_DNA"/>
</dbReference>
<name>A0A428YB42_KIBAR</name>
<proteinExistence type="predicted"/>
<dbReference type="SMART" id="SM00954">
    <property type="entry name" value="RelA_SpoT"/>
    <property type="match status" value="1"/>
</dbReference>
<dbReference type="RefSeq" id="WP_051793032.1">
    <property type="nucleotide sequence ID" value="NZ_QHKI01000092.1"/>
</dbReference>
<feature type="domain" description="RelA/SpoT" evidence="1">
    <location>
        <begin position="46"/>
        <end position="173"/>
    </location>
</feature>
<sequence length="201" mass="23119">MNEHTPNVEIDYERHVRGLDSCGSVVTSLIQSILNVENIKFHSVDHRVKSENSASKKLVAKADRYRGYGDITDLLGVRVITYFEDDVDKVAKCIERQFSVDAENSEDKRALLDSDRFGYLSLHYMLSFDARRSKLPEYAPFAHVKFEQQIRSVLQHAWAEIEHDLGYKLDGGLPKELRRGFSRLASLLEVADNEFISLRDR</sequence>
<accession>A0A428YB42</accession>
<dbReference type="GO" id="GO:0015969">
    <property type="term" value="P:guanosine tetraphosphate metabolic process"/>
    <property type="evidence" value="ECO:0007669"/>
    <property type="project" value="InterPro"/>
</dbReference>
<dbReference type="AlphaFoldDB" id="A0A428YB42"/>
<dbReference type="PANTHER" id="PTHR41773">
    <property type="entry name" value="GTP PYROPHOSPHATASE-RELATED"/>
    <property type="match status" value="1"/>
</dbReference>
<dbReference type="Proteomes" id="UP000287547">
    <property type="component" value="Unassembled WGS sequence"/>
</dbReference>
<dbReference type="Gene3D" id="1.10.287.860">
    <property type="entry name" value="Nucleotidyltransferase"/>
    <property type="match status" value="1"/>
</dbReference>
<evidence type="ECO:0000313" key="3">
    <source>
        <dbReference type="Proteomes" id="UP000287547"/>
    </source>
</evidence>
<protein>
    <recommendedName>
        <fullName evidence="1">RelA/SpoT domain-containing protein</fullName>
    </recommendedName>
</protein>
<gene>
    <name evidence="2" type="ORF">DMH04_50530</name>
</gene>
<organism evidence="2 3">
    <name type="scientific">Kibdelosporangium aridum</name>
    <dbReference type="NCBI Taxonomy" id="2030"/>
    <lineage>
        <taxon>Bacteria</taxon>
        <taxon>Bacillati</taxon>
        <taxon>Actinomycetota</taxon>
        <taxon>Actinomycetes</taxon>
        <taxon>Pseudonocardiales</taxon>
        <taxon>Pseudonocardiaceae</taxon>
        <taxon>Kibdelosporangium</taxon>
    </lineage>
</organism>